<feature type="compositionally biased region" description="Pro residues" evidence="14">
    <location>
        <begin position="741"/>
        <end position="750"/>
    </location>
</feature>
<dbReference type="AlphaFoldDB" id="A0A6A4HSB4"/>
<feature type="compositionally biased region" description="Low complexity" evidence="14">
    <location>
        <begin position="364"/>
        <end position="378"/>
    </location>
</feature>
<feature type="compositionally biased region" description="Pro residues" evidence="14">
    <location>
        <begin position="384"/>
        <end position="399"/>
    </location>
</feature>
<dbReference type="SUPFAM" id="SSF53448">
    <property type="entry name" value="Nucleotide-diphospho-sugar transferases"/>
    <property type="match status" value="1"/>
</dbReference>
<name>A0A6A4HSB4_9AGAR</name>
<feature type="compositionally biased region" description="Basic and acidic residues" evidence="14">
    <location>
        <begin position="755"/>
        <end position="774"/>
    </location>
</feature>
<evidence type="ECO:0000256" key="6">
    <source>
        <dbReference type="ARBA" id="ARBA00023056"/>
    </source>
</evidence>
<feature type="compositionally biased region" description="Pro residues" evidence="14">
    <location>
        <begin position="592"/>
        <end position="604"/>
    </location>
</feature>
<dbReference type="GO" id="GO:0005978">
    <property type="term" value="P:glycogen biosynthetic process"/>
    <property type="evidence" value="ECO:0007669"/>
    <property type="project" value="UniProtKB-KW"/>
</dbReference>
<feature type="compositionally biased region" description="Basic and acidic residues" evidence="14">
    <location>
        <begin position="565"/>
        <end position="574"/>
    </location>
</feature>
<comment type="cofactor">
    <cofactor evidence="1">
        <name>Mn(2+)</name>
        <dbReference type="ChEBI" id="CHEBI:29035"/>
    </cofactor>
</comment>
<accession>A0A6A4HSB4</accession>
<sequence>MACPYAFVTLLTSDHYLPGALTLVAALRDIHPSPAISPEVDFQTVCLVTPETVDVSTIKLLRKTFDVVVGVELIAQKDEKGLALLGRPDLNEVLTKLHVFRLTQYSKIIFLDADVLPIRPLSHLFTLPHEFSAVPDVGWPDIFNSGVMVLSPGEDKFSELQDLLKAKGSWDGGDQGILNEWRGNDWNRLSFTYNTTPTAAYTYAPAYERFGKKISAIHFIGPNKPWKSIQFRAPFLSQREHPESSQRAYDYDGLVDKWFHVYDTHYRAQSIVPDRHFEVQKYVSAWDEGASSSGGGGALGLEELRRLAIQGLNSTGLLPENRFGEGEYKSLPLEGRVDLMRLQPPSRATEEKEEHLISFDTHQYPQQEQHQQQYHQQQSDWPRTPAPHEIPPSPHPLPISLPSTPSSGRDESAPHYENQHQQQNYAPAADHVTISACTHLQHQQQNHGDYRSPAPQPQHQQQNHGDYQAPAPHLQHQQQNHGDYRSPAPQPQHQQQNHGDYQAPAPHLQHQQQNYGDYQSPAHQSEHQQQNHGDYQSPAPQPQHQQQNHGDYQSPVPQPHLPPPQEHRSSEFRHHSPPRPPSPPKLLWNPAIEPPPNTAPPPSAFPSDTYFQNIWDQPPSKHHDHTHQSHQHHHITSPPPDSGAFFQLPPPSLIPESLLMQGHYRNVTGDSDPASSEKPEPDLTKVKPVFPWEDKPRIRPGRVFPASDPTPPTWGLPTTLSYANAWDTVPSIQRYASRLVRPPPPPPPAVPFDSEDYRRGRKSWDDRTEASSRDGDDEDNTDSDDDEPVVSRLADSDNETSVSGSTSRTRSRRGSSVSASYGIKAKKKEYRVRGVQTISPEMKEQAVQVSILVDSPKVSNTPTPSQDQKNGSQETIRPQRTSLSLQTGGSRKPQWAPSPASSTLPPVVSRGQNGSPGSTTPTGTGTGRGGGDALNLRFSPPSDALSPREFIDSPGPRARSNSSAITPSTVRRSSGSPQIFGTPPLEPFRQTSNESLITSPPSSTGPISPPEGQPIGSVVSPTRKVGRVFDPARGVELFKRGSEEVLARFLKMSSWEEDSSPQR</sequence>
<feature type="region of interest" description="Disordered" evidence="14">
    <location>
        <begin position="364"/>
        <end position="426"/>
    </location>
</feature>
<gene>
    <name evidence="15" type="ORF">BT96DRAFT_1097333</name>
</gene>
<dbReference type="EMBL" id="ML769455">
    <property type="protein sequence ID" value="KAE9400610.1"/>
    <property type="molecule type" value="Genomic_DNA"/>
</dbReference>
<keyword evidence="4" id="KW-0808">Transferase</keyword>
<feature type="compositionally biased region" description="Polar residues" evidence="14">
    <location>
        <begin position="857"/>
        <end position="889"/>
    </location>
</feature>
<dbReference type="FunFam" id="3.90.550.10:FF:000092">
    <property type="entry name" value="Glycogenin 2"/>
    <property type="match status" value="1"/>
</dbReference>
<evidence type="ECO:0000256" key="7">
    <source>
        <dbReference type="ARBA" id="ARBA00023180"/>
    </source>
</evidence>
<evidence type="ECO:0000313" key="15">
    <source>
        <dbReference type="EMBL" id="KAE9400610.1"/>
    </source>
</evidence>
<feature type="compositionally biased region" description="Low complexity" evidence="14">
    <location>
        <begin position="995"/>
        <end position="1006"/>
    </location>
</feature>
<evidence type="ECO:0000256" key="2">
    <source>
        <dbReference type="ARBA" id="ARBA00004496"/>
    </source>
</evidence>
<dbReference type="GO" id="GO:0005737">
    <property type="term" value="C:cytoplasm"/>
    <property type="evidence" value="ECO:0007669"/>
    <property type="project" value="UniProtKB-SubCell"/>
</dbReference>
<dbReference type="GO" id="GO:0046872">
    <property type="term" value="F:metal ion binding"/>
    <property type="evidence" value="ECO:0007669"/>
    <property type="project" value="UniProtKB-KW"/>
</dbReference>
<evidence type="ECO:0000313" key="16">
    <source>
        <dbReference type="Proteomes" id="UP000799118"/>
    </source>
</evidence>
<evidence type="ECO:0000256" key="8">
    <source>
        <dbReference type="ARBA" id="ARBA00023211"/>
    </source>
</evidence>
<comment type="similarity">
    <text evidence="9">Belongs to the glycosyltransferase 8 family. Glycogenin subfamily.</text>
</comment>
<dbReference type="CDD" id="cd02537">
    <property type="entry name" value="GT8_Glycogenin"/>
    <property type="match status" value="1"/>
</dbReference>
<evidence type="ECO:0000256" key="10">
    <source>
        <dbReference type="ARBA" id="ARBA00038934"/>
    </source>
</evidence>
<dbReference type="InterPro" id="IPR050587">
    <property type="entry name" value="GNT1/Glycosyltrans_8"/>
</dbReference>
<evidence type="ECO:0000256" key="3">
    <source>
        <dbReference type="ARBA" id="ARBA00022490"/>
    </source>
</evidence>
<feature type="compositionally biased region" description="Basic and acidic residues" evidence="14">
    <location>
        <begin position="675"/>
        <end position="685"/>
    </location>
</feature>
<feature type="compositionally biased region" description="Low complexity" evidence="14">
    <location>
        <begin position="800"/>
        <end position="818"/>
    </location>
</feature>
<dbReference type="OrthoDB" id="2014201at2759"/>
<feature type="compositionally biased region" description="Polar residues" evidence="14">
    <location>
        <begin position="514"/>
        <end position="534"/>
    </location>
</feature>
<feature type="region of interest" description="Disordered" evidence="14">
    <location>
        <begin position="440"/>
        <end position="640"/>
    </location>
</feature>
<dbReference type="GO" id="GO:0008466">
    <property type="term" value="F:glycogenin glucosyltransferase activity"/>
    <property type="evidence" value="ECO:0007669"/>
    <property type="project" value="UniProtKB-EC"/>
</dbReference>
<keyword evidence="5" id="KW-0479">Metal-binding</keyword>
<evidence type="ECO:0000256" key="14">
    <source>
        <dbReference type="SAM" id="MobiDB-lite"/>
    </source>
</evidence>
<feature type="compositionally biased region" description="Acidic residues" evidence="14">
    <location>
        <begin position="775"/>
        <end position="788"/>
    </location>
</feature>
<evidence type="ECO:0000256" key="13">
    <source>
        <dbReference type="ARBA" id="ARBA00057883"/>
    </source>
</evidence>
<keyword evidence="3" id="KW-0963">Cytoplasm</keyword>
<evidence type="ECO:0000256" key="5">
    <source>
        <dbReference type="ARBA" id="ARBA00022723"/>
    </source>
</evidence>
<feature type="compositionally biased region" description="Basic residues" evidence="14">
    <location>
        <begin position="620"/>
        <end position="635"/>
    </location>
</feature>
<keyword evidence="8" id="KW-0464">Manganese</keyword>
<feature type="compositionally biased region" description="Low complexity" evidence="14">
    <location>
        <begin position="491"/>
        <end position="513"/>
    </location>
</feature>
<organism evidence="15 16">
    <name type="scientific">Gymnopus androsaceus JB14</name>
    <dbReference type="NCBI Taxonomy" id="1447944"/>
    <lineage>
        <taxon>Eukaryota</taxon>
        <taxon>Fungi</taxon>
        <taxon>Dikarya</taxon>
        <taxon>Basidiomycota</taxon>
        <taxon>Agaricomycotina</taxon>
        <taxon>Agaricomycetes</taxon>
        <taxon>Agaricomycetidae</taxon>
        <taxon>Agaricales</taxon>
        <taxon>Marasmiineae</taxon>
        <taxon>Omphalotaceae</taxon>
        <taxon>Gymnopus</taxon>
    </lineage>
</organism>
<evidence type="ECO:0000256" key="9">
    <source>
        <dbReference type="ARBA" id="ARBA00038162"/>
    </source>
</evidence>
<evidence type="ECO:0000256" key="1">
    <source>
        <dbReference type="ARBA" id="ARBA00001936"/>
    </source>
</evidence>
<dbReference type="InterPro" id="IPR029044">
    <property type="entry name" value="Nucleotide-diphossugar_trans"/>
</dbReference>
<reference evidence="15" key="1">
    <citation type="journal article" date="2019" name="Environ. Microbiol.">
        <title>Fungal ecological strategies reflected in gene transcription - a case study of two litter decomposers.</title>
        <authorList>
            <person name="Barbi F."/>
            <person name="Kohler A."/>
            <person name="Barry K."/>
            <person name="Baskaran P."/>
            <person name="Daum C."/>
            <person name="Fauchery L."/>
            <person name="Ihrmark K."/>
            <person name="Kuo A."/>
            <person name="LaButti K."/>
            <person name="Lipzen A."/>
            <person name="Morin E."/>
            <person name="Grigoriev I.V."/>
            <person name="Henrissat B."/>
            <person name="Lindahl B."/>
            <person name="Martin F."/>
        </authorList>
    </citation>
    <scope>NUCLEOTIDE SEQUENCE</scope>
    <source>
        <strain evidence="15">JB14</strain>
    </source>
</reference>
<dbReference type="Proteomes" id="UP000799118">
    <property type="component" value="Unassembled WGS sequence"/>
</dbReference>
<feature type="compositionally biased region" description="Polar residues" evidence="14">
    <location>
        <begin position="959"/>
        <end position="979"/>
    </location>
</feature>
<comment type="function">
    <text evidence="13">Self-glucosylating initiator of glycogen synthesis. It catalyzes the formation of a short alpha (1,4)-glucosyl chain covalently attached via a glucose 1-O-tyrosyl linkage to internal tyrosine residues and these chains act as primers for the elongation reaction catalyzed by glycogen synthase.</text>
</comment>
<feature type="region of interest" description="Disordered" evidence="14">
    <location>
        <begin position="737"/>
        <end position="1023"/>
    </location>
</feature>
<keyword evidence="16" id="KW-1185">Reference proteome</keyword>
<dbReference type="EC" id="2.4.1.186" evidence="10"/>
<dbReference type="InterPro" id="IPR002495">
    <property type="entry name" value="Glyco_trans_8"/>
</dbReference>
<dbReference type="PANTHER" id="PTHR11183">
    <property type="entry name" value="GLYCOGENIN SUBFAMILY MEMBER"/>
    <property type="match status" value="1"/>
</dbReference>
<comment type="catalytic activity">
    <reaction evidence="11">
        <text>[1,4-alpha-D-glucosyl](n)-L-tyrosyl-[glycogenin] + UDP-alpha-D-glucose = [1,4-alpha-D-glucosyl](n+1)-L-tyrosyl-[glycogenin] + UDP + H(+)</text>
        <dbReference type="Rhea" id="RHEA:56560"/>
        <dbReference type="Rhea" id="RHEA-COMP:14606"/>
        <dbReference type="Rhea" id="RHEA-COMP:14607"/>
        <dbReference type="ChEBI" id="CHEBI:15378"/>
        <dbReference type="ChEBI" id="CHEBI:58223"/>
        <dbReference type="ChEBI" id="CHEBI:58885"/>
        <dbReference type="ChEBI" id="CHEBI:140574"/>
        <dbReference type="EC" id="2.4.1.186"/>
    </reaction>
</comment>
<evidence type="ECO:0000256" key="11">
    <source>
        <dbReference type="ARBA" id="ARBA00050886"/>
    </source>
</evidence>
<dbReference type="Pfam" id="PF01501">
    <property type="entry name" value="Glyco_transf_8"/>
    <property type="match status" value="1"/>
</dbReference>
<comment type="subcellular location">
    <subcellularLocation>
        <location evidence="2">Cytoplasm</location>
    </subcellularLocation>
</comment>
<feature type="compositionally biased region" description="Basic and acidic residues" evidence="14">
    <location>
        <begin position="408"/>
        <end position="418"/>
    </location>
</feature>
<keyword evidence="7" id="KW-0325">Glycoprotein</keyword>
<evidence type="ECO:0000256" key="4">
    <source>
        <dbReference type="ARBA" id="ARBA00022679"/>
    </source>
</evidence>
<protein>
    <recommendedName>
        <fullName evidence="10">glycogenin glucosyltransferase</fullName>
        <ecNumber evidence="10">2.4.1.186</ecNumber>
    </recommendedName>
</protein>
<feature type="region of interest" description="Disordered" evidence="14">
    <location>
        <begin position="664"/>
        <end position="713"/>
    </location>
</feature>
<proteinExistence type="inferred from homology"/>
<feature type="compositionally biased region" description="Low complexity" evidence="14">
    <location>
        <begin position="457"/>
        <end position="479"/>
    </location>
</feature>
<keyword evidence="6" id="KW-0320">Glycogen biosynthesis</keyword>
<comment type="catalytic activity">
    <reaction evidence="12">
        <text>L-tyrosyl-[glycogenin] + UDP-alpha-D-glucose = alpha-D-glucosyl-L-tyrosyl-[glycogenin] + UDP + H(+)</text>
        <dbReference type="Rhea" id="RHEA:23360"/>
        <dbReference type="Rhea" id="RHEA-COMP:14604"/>
        <dbReference type="Rhea" id="RHEA-COMP:14605"/>
        <dbReference type="ChEBI" id="CHEBI:15378"/>
        <dbReference type="ChEBI" id="CHEBI:46858"/>
        <dbReference type="ChEBI" id="CHEBI:58223"/>
        <dbReference type="ChEBI" id="CHEBI:58885"/>
        <dbReference type="ChEBI" id="CHEBI:140573"/>
        <dbReference type="EC" id="2.4.1.186"/>
    </reaction>
</comment>
<feature type="compositionally biased region" description="Low complexity" evidence="14">
    <location>
        <begin position="536"/>
        <end position="547"/>
    </location>
</feature>
<evidence type="ECO:0000256" key="12">
    <source>
        <dbReference type="ARBA" id="ARBA00052293"/>
    </source>
</evidence>
<dbReference type="Gene3D" id="3.90.550.10">
    <property type="entry name" value="Spore Coat Polysaccharide Biosynthesis Protein SpsA, Chain A"/>
    <property type="match status" value="1"/>
</dbReference>